<evidence type="ECO:0000259" key="3">
    <source>
        <dbReference type="PROSITE" id="PS50110"/>
    </source>
</evidence>
<dbReference type="Pfam" id="PF00072">
    <property type="entry name" value="Response_reg"/>
    <property type="match status" value="2"/>
</dbReference>
<dbReference type="CDD" id="cd00156">
    <property type="entry name" value="REC"/>
    <property type="match status" value="1"/>
</dbReference>
<reference evidence="4 5" key="1">
    <citation type="submission" date="2020-09" db="EMBL/GenBank/DDBJ databases">
        <authorList>
            <person name="Tanuku N.R.S."/>
        </authorList>
    </citation>
    <scope>NUCLEOTIDE SEQUENCE [LARGE SCALE GENOMIC DNA]</scope>
    <source>
        <strain evidence="4 5">AK62</strain>
    </source>
</reference>
<accession>A0ABS3ZCY0</accession>
<dbReference type="PROSITE" id="PS50110">
    <property type="entry name" value="RESPONSE_REGULATORY"/>
    <property type="match status" value="2"/>
</dbReference>
<feature type="domain" description="Response regulatory" evidence="3">
    <location>
        <begin position="146"/>
        <end position="263"/>
    </location>
</feature>
<dbReference type="Proteomes" id="UP000810171">
    <property type="component" value="Unassembled WGS sequence"/>
</dbReference>
<dbReference type="EMBL" id="JACVEW010000020">
    <property type="protein sequence ID" value="MBP0049563.1"/>
    <property type="molecule type" value="Genomic_DNA"/>
</dbReference>
<dbReference type="PANTHER" id="PTHR44591">
    <property type="entry name" value="STRESS RESPONSE REGULATOR PROTEIN 1"/>
    <property type="match status" value="1"/>
</dbReference>
<comment type="caution">
    <text evidence="2">Lacks conserved residue(s) required for the propagation of feature annotation.</text>
</comment>
<dbReference type="Gene3D" id="3.40.50.2300">
    <property type="match status" value="2"/>
</dbReference>
<evidence type="ECO:0000313" key="5">
    <source>
        <dbReference type="Proteomes" id="UP000810171"/>
    </source>
</evidence>
<dbReference type="InterPro" id="IPR001789">
    <property type="entry name" value="Sig_transdc_resp-reg_receiver"/>
</dbReference>
<evidence type="ECO:0000256" key="1">
    <source>
        <dbReference type="ARBA" id="ARBA00022553"/>
    </source>
</evidence>
<dbReference type="InterPro" id="IPR011006">
    <property type="entry name" value="CheY-like_superfamily"/>
</dbReference>
<proteinExistence type="predicted"/>
<organism evidence="4 5">
    <name type="scientific">Marinobacterium alkalitolerans</name>
    <dbReference type="NCBI Taxonomy" id="1542925"/>
    <lineage>
        <taxon>Bacteria</taxon>
        <taxon>Pseudomonadati</taxon>
        <taxon>Pseudomonadota</taxon>
        <taxon>Gammaproteobacteria</taxon>
        <taxon>Oceanospirillales</taxon>
        <taxon>Oceanospirillaceae</taxon>
        <taxon>Marinobacterium</taxon>
    </lineage>
</organism>
<feature type="modified residue" description="4-aspartylphosphate" evidence="2">
    <location>
        <position position="196"/>
    </location>
</feature>
<evidence type="ECO:0000256" key="2">
    <source>
        <dbReference type="PROSITE-ProRule" id="PRU00169"/>
    </source>
</evidence>
<keyword evidence="5" id="KW-1185">Reference proteome</keyword>
<dbReference type="InterPro" id="IPR050595">
    <property type="entry name" value="Bact_response_regulator"/>
</dbReference>
<dbReference type="PANTHER" id="PTHR44591:SF3">
    <property type="entry name" value="RESPONSE REGULATORY DOMAIN-CONTAINING PROTEIN"/>
    <property type="match status" value="1"/>
</dbReference>
<name>A0ABS3ZCY0_9GAMM</name>
<keyword evidence="1 2" id="KW-0597">Phosphoprotein</keyword>
<gene>
    <name evidence="4" type="ORF">H9C73_12560</name>
</gene>
<protein>
    <submittedName>
        <fullName evidence="4">Response regulator</fullName>
    </submittedName>
</protein>
<evidence type="ECO:0000313" key="4">
    <source>
        <dbReference type="EMBL" id="MBP0049563.1"/>
    </source>
</evidence>
<dbReference type="RefSeq" id="WP_209288190.1">
    <property type="nucleotide sequence ID" value="NZ_JACVEW010000020.1"/>
</dbReference>
<feature type="domain" description="Response regulatory" evidence="3">
    <location>
        <begin position="10"/>
        <end position="127"/>
    </location>
</feature>
<sequence>MSTLCISELDILLVEPSAMQRKIMIQQLQDEKVMAIETASNVHEALQAMLRRQPDLVISALHFDDGSAASLLGAIRRLPDLADIPFMLVSSETRKEQLEVFKQSGVVAILPKPFTRQHLGSALNATLDILDHDEIDLDFYDVERLRVLVVDDSRMARKLIRRVLSNLGIEHFIEAEDGSEAIELLKRETVDLVVTDYNMPEVNGVELTEHIRHSELLAHLPVMMVTSEANEAHLSQVAHSGVNALTDKPFEPETVKRLLVQLLNQGSAD</sequence>
<dbReference type="SUPFAM" id="SSF52172">
    <property type="entry name" value="CheY-like"/>
    <property type="match status" value="2"/>
</dbReference>
<comment type="caution">
    <text evidence="4">The sequence shown here is derived from an EMBL/GenBank/DDBJ whole genome shotgun (WGS) entry which is preliminary data.</text>
</comment>
<dbReference type="SMART" id="SM00448">
    <property type="entry name" value="REC"/>
    <property type="match status" value="2"/>
</dbReference>